<comment type="caution">
    <text evidence="1">The sequence shown here is derived from an EMBL/GenBank/DDBJ whole genome shotgun (WGS) entry which is preliminary data.</text>
</comment>
<dbReference type="Proteomes" id="UP000182932">
    <property type="component" value="Unassembled WGS sequence"/>
</dbReference>
<name>A0A975ZNN0_9RHOB</name>
<evidence type="ECO:0000313" key="1">
    <source>
        <dbReference type="EMBL" id="SEJ57894.1"/>
    </source>
</evidence>
<sequence>MGYRMKAMISDLLYSREFRNSMAGALTRKLIRATASRMKYSVDFQVDMLAVERPHYAWCMLNAARLGKALGHDRISAIEFGVAGGNGLAYMCDFAEHVKAVTGVAVECYGFDTGAGMPEPEGAYDLPYWFAAKQYRMDQAALQARVPQAKLVIGDIRETIAGFLDAHKPAPIGVMFNDTDYHSSTRESFRIFDEVAEKPEHFLPRIFMYFDDVLGSELEMYGEHNGQLRAIAELNAGQEAIRIHRNQNLIHQDYLPYRHQIYYGHLFEHPDYNRYIGEGRQDAIEGLLKLRA</sequence>
<protein>
    <recommendedName>
        <fullName evidence="3">Class I SAM-dependent methyltransferase</fullName>
    </recommendedName>
</protein>
<accession>A0A975ZNN0</accession>
<gene>
    <name evidence="1" type="ORF">SAMN04487940_107155</name>
</gene>
<dbReference type="Gene3D" id="3.40.50.150">
    <property type="entry name" value="Vaccinia Virus protein VP39"/>
    <property type="match status" value="1"/>
</dbReference>
<organism evidence="1 2">
    <name type="scientific">Marinovum algicola</name>
    <dbReference type="NCBI Taxonomy" id="42444"/>
    <lineage>
        <taxon>Bacteria</taxon>
        <taxon>Pseudomonadati</taxon>
        <taxon>Pseudomonadota</taxon>
        <taxon>Alphaproteobacteria</taxon>
        <taxon>Rhodobacterales</taxon>
        <taxon>Roseobacteraceae</taxon>
        <taxon>Marinovum</taxon>
    </lineage>
</organism>
<dbReference type="EMBL" id="FNYY01000007">
    <property type="protein sequence ID" value="SEJ57894.1"/>
    <property type="molecule type" value="Genomic_DNA"/>
</dbReference>
<dbReference type="AlphaFoldDB" id="A0A975ZNN0"/>
<evidence type="ECO:0008006" key="3">
    <source>
        <dbReference type="Google" id="ProtNLM"/>
    </source>
</evidence>
<evidence type="ECO:0000313" key="2">
    <source>
        <dbReference type="Proteomes" id="UP000182932"/>
    </source>
</evidence>
<dbReference type="InterPro" id="IPR029063">
    <property type="entry name" value="SAM-dependent_MTases_sf"/>
</dbReference>
<proteinExistence type="predicted"/>
<keyword evidence="2" id="KW-1185">Reference proteome</keyword>
<reference evidence="1 2" key="1">
    <citation type="submission" date="2016-10" db="EMBL/GenBank/DDBJ databases">
        <authorList>
            <person name="Varghese N."/>
            <person name="Submissions S."/>
        </authorList>
    </citation>
    <scope>NUCLEOTIDE SEQUENCE [LARGE SCALE GENOMIC DNA]</scope>
    <source>
        <strain evidence="1 2">FF3</strain>
    </source>
</reference>